<feature type="region of interest" description="Disordered" evidence="1">
    <location>
        <begin position="72"/>
        <end position="112"/>
    </location>
</feature>
<keyword evidence="3" id="KW-1185">Reference proteome</keyword>
<dbReference type="AlphaFoldDB" id="A0A087TL39"/>
<evidence type="ECO:0000313" key="2">
    <source>
        <dbReference type="EMBL" id="KFM65828.1"/>
    </source>
</evidence>
<feature type="non-terminal residue" evidence="2">
    <location>
        <position position="601"/>
    </location>
</feature>
<feature type="compositionally biased region" description="Basic residues" evidence="1">
    <location>
        <begin position="280"/>
        <end position="295"/>
    </location>
</feature>
<evidence type="ECO:0000256" key="1">
    <source>
        <dbReference type="SAM" id="MobiDB-lite"/>
    </source>
</evidence>
<name>A0A087TL39_STEMI</name>
<feature type="compositionally biased region" description="Polar residues" evidence="1">
    <location>
        <begin position="201"/>
        <end position="211"/>
    </location>
</feature>
<evidence type="ECO:0000313" key="3">
    <source>
        <dbReference type="Proteomes" id="UP000054359"/>
    </source>
</evidence>
<feature type="region of interest" description="Disordered" evidence="1">
    <location>
        <begin position="190"/>
        <end position="297"/>
    </location>
</feature>
<feature type="compositionally biased region" description="Polar residues" evidence="1">
    <location>
        <begin position="100"/>
        <end position="109"/>
    </location>
</feature>
<feature type="region of interest" description="Disordered" evidence="1">
    <location>
        <begin position="319"/>
        <end position="341"/>
    </location>
</feature>
<sequence>MDDVSLVYNGESFCLFLDENIDVNRELETVPAVSLMNAISSNNMESKVNIKISEEVSDSNILKSLKTYSKRRQTPSVNKAVNEQNGKNGYKAESYDKEINSTNQQTGKSDSSEKLALEFQVPDKDDSGNQTVLEIIQNTNVSEINMDELKMDFENSMLVKTLPIKKRRTTSRSDMTVQETKSETQSFAVTSVTKSPDPLNIISTNLNSDSGIGSEEWKTESDKPVKKRRRINKSTSSSQSDAMSEISSATPETKSPTMNVKSSSENKIISNDISSTNKRCEKRSKTKVQKSKVKKSLKEKVDLVKKESRIFPKSQLNVFKSNRKEKSSQNQHSANKIKSLSKIVDQNSSEIKSSKVDTKDVTELQLSVDSSKCQSSKSDSDMHKEKSVSKLVPFQYLEKDLLSQEAIENVHSSTEKTVASDDVKASFSSCTVFESERRKSLRGRSKKLQYGNFEYPDMVKRAKNPQEMEGNEVISENCKLNGIKYPNTTQQNKYISKRKNVPLVDEMQNTKCKKKEVEFYNNVSSETASGENSPNKMNYTTTVTKTRMLTRKLSKSIPDNKTEHNGSKSNEMQFLNSIQRDILNIEKSQPFVSLVDCNKNP</sequence>
<feature type="compositionally biased region" description="Polar residues" evidence="1">
    <location>
        <begin position="74"/>
        <end position="87"/>
    </location>
</feature>
<gene>
    <name evidence="2" type="ORF">X975_16787</name>
</gene>
<protein>
    <submittedName>
        <fullName evidence="2">Uncharacterized protein</fullName>
    </submittedName>
</protein>
<proteinExistence type="predicted"/>
<feature type="compositionally biased region" description="Polar residues" evidence="1">
    <location>
        <begin position="233"/>
        <end position="277"/>
    </location>
</feature>
<dbReference type="EMBL" id="KK115721">
    <property type="protein sequence ID" value="KFM65828.1"/>
    <property type="molecule type" value="Genomic_DNA"/>
</dbReference>
<reference evidence="2 3" key="1">
    <citation type="submission" date="2013-11" db="EMBL/GenBank/DDBJ databases">
        <title>Genome sequencing of Stegodyphus mimosarum.</title>
        <authorList>
            <person name="Bechsgaard J."/>
        </authorList>
    </citation>
    <scope>NUCLEOTIDE SEQUENCE [LARGE SCALE GENOMIC DNA]</scope>
</reference>
<organism evidence="2 3">
    <name type="scientific">Stegodyphus mimosarum</name>
    <name type="common">African social velvet spider</name>
    <dbReference type="NCBI Taxonomy" id="407821"/>
    <lineage>
        <taxon>Eukaryota</taxon>
        <taxon>Metazoa</taxon>
        <taxon>Ecdysozoa</taxon>
        <taxon>Arthropoda</taxon>
        <taxon>Chelicerata</taxon>
        <taxon>Arachnida</taxon>
        <taxon>Araneae</taxon>
        <taxon>Araneomorphae</taxon>
        <taxon>Entelegynae</taxon>
        <taxon>Eresoidea</taxon>
        <taxon>Eresidae</taxon>
        <taxon>Stegodyphus</taxon>
    </lineage>
</organism>
<feature type="compositionally biased region" description="Basic and acidic residues" evidence="1">
    <location>
        <begin position="215"/>
        <end position="224"/>
    </location>
</feature>
<dbReference type="Proteomes" id="UP000054359">
    <property type="component" value="Unassembled WGS sequence"/>
</dbReference>
<accession>A0A087TL39</accession>
<feature type="compositionally biased region" description="Polar residues" evidence="1">
    <location>
        <begin position="328"/>
        <end position="341"/>
    </location>
</feature>